<name>A0A8S5NCG0_9CAUD</name>
<keyword evidence="1" id="KW-1133">Transmembrane helix</keyword>
<organism evidence="2">
    <name type="scientific">Myoviridae sp. ct0Tg8</name>
    <dbReference type="NCBI Taxonomy" id="2826598"/>
    <lineage>
        <taxon>Viruses</taxon>
        <taxon>Duplodnaviria</taxon>
        <taxon>Heunggongvirae</taxon>
        <taxon>Uroviricota</taxon>
        <taxon>Caudoviricetes</taxon>
    </lineage>
</organism>
<keyword evidence="1" id="KW-0812">Transmembrane</keyword>
<accession>A0A8S5NCG0</accession>
<keyword evidence="1" id="KW-0472">Membrane</keyword>
<reference evidence="2" key="1">
    <citation type="journal article" date="2021" name="Proc. Natl. Acad. Sci. U.S.A.">
        <title>A Catalog of Tens of Thousands of Viruses from Human Metagenomes Reveals Hidden Associations with Chronic Diseases.</title>
        <authorList>
            <person name="Tisza M.J."/>
            <person name="Buck C.B."/>
        </authorList>
    </citation>
    <scope>NUCLEOTIDE SEQUENCE</scope>
    <source>
        <strain evidence="2">Ct0Tg8</strain>
    </source>
</reference>
<evidence type="ECO:0000256" key="1">
    <source>
        <dbReference type="SAM" id="Phobius"/>
    </source>
</evidence>
<protein>
    <submittedName>
        <fullName evidence="2">Uncharacterized protein</fullName>
    </submittedName>
</protein>
<dbReference type="EMBL" id="BK015128">
    <property type="protein sequence ID" value="DAD92132.1"/>
    <property type="molecule type" value="Genomic_DNA"/>
</dbReference>
<evidence type="ECO:0000313" key="2">
    <source>
        <dbReference type="EMBL" id="DAD92132.1"/>
    </source>
</evidence>
<proteinExistence type="predicted"/>
<feature type="transmembrane region" description="Helical" evidence="1">
    <location>
        <begin position="30"/>
        <end position="58"/>
    </location>
</feature>
<sequence length="60" mass="6889">MLFALYVEDQYPHVHTLAGHRYALARYPSICLIFSINTSLALISAVFPNDFIIIYLFLIV</sequence>